<evidence type="ECO:0000256" key="1">
    <source>
        <dbReference type="ARBA" id="ARBA00023002"/>
    </source>
</evidence>
<dbReference type="Gene3D" id="3.20.20.220">
    <property type="match status" value="1"/>
</dbReference>
<dbReference type="GO" id="GO:0010133">
    <property type="term" value="P:L-proline catabolic process to L-glutamate"/>
    <property type="evidence" value="ECO:0007669"/>
    <property type="project" value="TreeGrafter"/>
</dbReference>
<sequence length="96" mass="11128">SNYFLTVQMEKAGIARNDERVYSAQLYGMSDNISFNLASEGYNVAKYVPYGPVKAVMPYLFRRAEENTAMAGQSSREFLMIKEEMKRRKAEKRQKK</sequence>
<keyword evidence="1" id="KW-0560">Oxidoreductase</keyword>
<protein>
    <submittedName>
        <fullName evidence="3">Proline dehydrogenase</fullName>
    </submittedName>
</protein>
<dbReference type="InterPro" id="IPR015659">
    <property type="entry name" value="Proline_oxidase"/>
</dbReference>
<gene>
    <name evidence="3" type="ORF">C9994_15885</name>
</gene>
<dbReference type="EMBL" id="PYVU01000425">
    <property type="protein sequence ID" value="PTB91257.1"/>
    <property type="molecule type" value="Genomic_DNA"/>
</dbReference>
<dbReference type="PANTHER" id="PTHR13914:SF0">
    <property type="entry name" value="PROLINE DEHYDROGENASE 1, MITOCHONDRIAL"/>
    <property type="match status" value="1"/>
</dbReference>
<dbReference type="GO" id="GO:0004657">
    <property type="term" value="F:proline dehydrogenase activity"/>
    <property type="evidence" value="ECO:0007669"/>
    <property type="project" value="InterPro"/>
</dbReference>
<dbReference type="InterPro" id="IPR002872">
    <property type="entry name" value="Proline_DH_dom"/>
</dbReference>
<dbReference type="SUPFAM" id="SSF51730">
    <property type="entry name" value="FAD-linked oxidoreductase"/>
    <property type="match status" value="1"/>
</dbReference>
<organism evidence="3 4">
    <name type="scientific">Marivirga lumbricoides</name>
    <dbReference type="NCBI Taxonomy" id="1046115"/>
    <lineage>
        <taxon>Bacteria</taxon>
        <taxon>Pseudomonadati</taxon>
        <taxon>Bacteroidota</taxon>
        <taxon>Cytophagia</taxon>
        <taxon>Cytophagales</taxon>
        <taxon>Marivirgaceae</taxon>
        <taxon>Marivirga</taxon>
    </lineage>
</organism>
<evidence type="ECO:0000313" key="3">
    <source>
        <dbReference type="EMBL" id="PTB91257.1"/>
    </source>
</evidence>
<dbReference type="InterPro" id="IPR029041">
    <property type="entry name" value="FAD-linked_oxidoreductase-like"/>
</dbReference>
<name>A0A2T4DBX9_9BACT</name>
<evidence type="ECO:0000313" key="4">
    <source>
        <dbReference type="Proteomes" id="UP000240608"/>
    </source>
</evidence>
<dbReference type="AlphaFoldDB" id="A0A2T4DBX9"/>
<dbReference type="PANTHER" id="PTHR13914">
    <property type="entry name" value="PROLINE OXIDASE"/>
    <property type="match status" value="1"/>
</dbReference>
<accession>A0A2T4DBX9</accession>
<feature type="non-terminal residue" evidence="3">
    <location>
        <position position="1"/>
    </location>
</feature>
<evidence type="ECO:0000259" key="2">
    <source>
        <dbReference type="Pfam" id="PF01619"/>
    </source>
</evidence>
<dbReference type="Pfam" id="PF01619">
    <property type="entry name" value="Pro_dh"/>
    <property type="match status" value="1"/>
</dbReference>
<reference evidence="3 4" key="1">
    <citation type="submission" date="2018-03" db="EMBL/GenBank/DDBJ databases">
        <title>Cross-interface Injection: A General Nanoliter Liquid Handling Method Applied to Single Cells Genome Amplification Automated Nanoliter Liquid Handling Applied to Single Cell Multiple Displacement Amplification.</title>
        <authorList>
            <person name="Yun J."/>
            <person name="Xu P."/>
            <person name="Xu J."/>
            <person name="Dai X."/>
            <person name="Wang Y."/>
            <person name="Zheng X."/>
            <person name="Cao C."/>
            <person name="Yi Q."/>
            <person name="Zhu Y."/>
            <person name="Wang L."/>
            <person name="Dong Z."/>
            <person name="Huang Y."/>
            <person name="Huang L."/>
            <person name="Du W."/>
        </authorList>
    </citation>
    <scope>NUCLEOTIDE SEQUENCE [LARGE SCALE GENOMIC DNA]</scope>
    <source>
        <strain evidence="3 4">Z-D1-2</strain>
    </source>
</reference>
<dbReference type="GO" id="GO:0071949">
    <property type="term" value="F:FAD binding"/>
    <property type="evidence" value="ECO:0007669"/>
    <property type="project" value="TreeGrafter"/>
</dbReference>
<proteinExistence type="predicted"/>
<dbReference type="Proteomes" id="UP000240608">
    <property type="component" value="Unassembled WGS sequence"/>
</dbReference>
<comment type="caution">
    <text evidence="3">The sequence shown here is derived from an EMBL/GenBank/DDBJ whole genome shotgun (WGS) entry which is preliminary data.</text>
</comment>
<feature type="domain" description="Proline dehydrogenase" evidence="2">
    <location>
        <begin position="6"/>
        <end position="75"/>
    </location>
</feature>